<proteinExistence type="predicted"/>
<dbReference type="AlphaFoldDB" id="A0A371I7L0"/>
<dbReference type="EMBL" id="QJKJ01000726">
    <property type="protein sequence ID" value="RDY11033.1"/>
    <property type="molecule type" value="Genomic_DNA"/>
</dbReference>
<protein>
    <submittedName>
        <fullName evidence="2">Uncharacterized protein</fullName>
    </submittedName>
</protein>
<accession>A0A371I7L0</accession>
<name>A0A371I7L0_MUCPR</name>
<dbReference type="Proteomes" id="UP000257109">
    <property type="component" value="Unassembled WGS sequence"/>
</dbReference>
<gene>
    <name evidence="2" type="ORF">CR513_04355</name>
</gene>
<evidence type="ECO:0000313" key="2">
    <source>
        <dbReference type="EMBL" id="RDY11033.1"/>
    </source>
</evidence>
<sequence length="96" mass="11378">MDDKDIKSTNHEGRIKDGHRGQPDKCEAIIKMKIPQNVKDLYYVASYQEQLRRLDPSSNSSRSQPFFRWNDDWEKAFQDFKQFLALPSVLMRLVDD</sequence>
<evidence type="ECO:0000313" key="3">
    <source>
        <dbReference type="Proteomes" id="UP000257109"/>
    </source>
</evidence>
<organism evidence="2 3">
    <name type="scientific">Mucuna pruriens</name>
    <name type="common">Velvet bean</name>
    <name type="synonym">Dolichos pruriens</name>
    <dbReference type="NCBI Taxonomy" id="157652"/>
    <lineage>
        <taxon>Eukaryota</taxon>
        <taxon>Viridiplantae</taxon>
        <taxon>Streptophyta</taxon>
        <taxon>Embryophyta</taxon>
        <taxon>Tracheophyta</taxon>
        <taxon>Spermatophyta</taxon>
        <taxon>Magnoliopsida</taxon>
        <taxon>eudicotyledons</taxon>
        <taxon>Gunneridae</taxon>
        <taxon>Pentapetalae</taxon>
        <taxon>rosids</taxon>
        <taxon>fabids</taxon>
        <taxon>Fabales</taxon>
        <taxon>Fabaceae</taxon>
        <taxon>Papilionoideae</taxon>
        <taxon>50 kb inversion clade</taxon>
        <taxon>NPAAA clade</taxon>
        <taxon>indigoferoid/millettioid clade</taxon>
        <taxon>Phaseoleae</taxon>
        <taxon>Mucuna</taxon>
    </lineage>
</organism>
<evidence type="ECO:0000256" key="1">
    <source>
        <dbReference type="SAM" id="MobiDB-lite"/>
    </source>
</evidence>
<dbReference type="SUPFAM" id="SSF56672">
    <property type="entry name" value="DNA/RNA polymerases"/>
    <property type="match status" value="1"/>
</dbReference>
<keyword evidence="3" id="KW-1185">Reference proteome</keyword>
<reference evidence="2" key="1">
    <citation type="submission" date="2018-05" db="EMBL/GenBank/DDBJ databases">
        <title>Draft genome of Mucuna pruriens seed.</title>
        <authorList>
            <person name="Nnadi N.E."/>
            <person name="Vos R."/>
            <person name="Hasami M.H."/>
            <person name="Devisetty U.K."/>
            <person name="Aguiy J.C."/>
        </authorList>
    </citation>
    <scope>NUCLEOTIDE SEQUENCE [LARGE SCALE GENOMIC DNA]</scope>
    <source>
        <strain evidence="2">JCA_2017</strain>
    </source>
</reference>
<dbReference type="InterPro" id="IPR043502">
    <property type="entry name" value="DNA/RNA_pol_sf"/>
</dbReference>
<feature type="region of interest" description="Disordered" evidence="1">
    <location>
        <begin position="1"/>
        <end position="22"/>
    </location>
</feature>
<comment type="caution">
    <text evidence="2">The sequence shown here is derived from an EMBL/GenBank/DDBJ whole genome shotgun (WGS) entry which is preliminary data.</text>
</comment>
<feature type="non-terminal residue" evidence="2">
    <location>
        <position position="1"/>
    </location>
</feature>